<evidence type="ECO:0000313" key="6">
    <source>
        <dbReference type="Proteomes" id="UP000233160"/>
    </source>
</evidence>
<evidence type="ECO:0000256" key="3">
    <source>
        <dbReference type="ARBA" id="ARBA00023163"/>
    </source>
</evidence>
<evidence type="ECO:0000256" key="2">
    <source>
        <dbReference type="ARBA" id="ARBA00010059"/>
    </source>
</evidence>
<comment type="similarity">
    <text evidence="2">Belongs to the TFIIA subunit 1 family.</text>
</comment>
<accession>A0A2K6G3Q6</accession>
<dbReference type="PANTHER" id="PTHR12694:SF7">
    <property type="entry name" value="TRANSCRIPTION INITIATION FACTOR IIA SUBUNIT 1"/>
    <property type="match status" value="1"/>
</dbReference>
<dbReference type="FunFam" id="1.10.287.100:FF:000001">
    <property type="entry name" value="Transcription initiation factor IIA subunit"/>
    <property type="match status" value="1"/>
</dbReference>
<dbReference type="SUPFAM" id="SSF47396">
    <property type="entry name" value="Transcription factor IIA (TFIIA), alpha-helical domain"/>
    <property type="match status" value="1"/>
</dbReference>
<organism evidence="5 6">
    <name type="scientific">Propithecus coquereli</name>
    <name type="common">Coquerel's sifaka</name>
    <name type="synonym">Propithecus verreauxi coquereli</name>
    <dbReference type="NCBI Taxonomy" id="379532"/>
    <lineage>
        <taxon>Eukaryota</taxon>
        <taxon>Metazoa</taxon>
        <taxon>Chordata</taxon>
        <taxon>Craniata</taxon>
        <taxon>Vertebrata</taxon>
        <taxon>Euteleostomi</taxon>
        <taxon>Mammalia</taxon>
        <taxon>Eutheria</taxon>
        <taxon>Euarchontoglires</taxon>
        <taxon>Primates</taxon>
        <taxon>Strepsirrhini</taxon>
        <taxon>Lemuriformes</taxon>
        <taxon>Indriidae</taxon>
        <taxon>Propithecus</taxon>
    </lineage>
</organism>
<evidence type="ECO:0000256" key="1">
    <source>
        <dbReference type="ARBA" id="ARBA00004123"/>
    </source>
</evidence>
<reference evidence="5" key="1">
    <citation type="submission" date="2025-08" db="UniProtKB">
        <authorList>
            <consortium name="Ensembl"/>
        </authorList>
    </citation>
    <scope>IDENTIFICATION</scope>
</reference>
<dbReference type="OMA" id="ITMNIDR"/>
<dbReference type="Proteomes" id="UP000233160">
    <property type="component" value="Unassembled WGS sequence"/>
</dbReference>
<name>A0A2K6G3Q6_PROCO</name>
<dbReference type="Pfam" id="PF03153">
    <property type="entry name" value="TFIIA"/>
    <property type="match status" value="1"/>
</dbReference>
<dbReference type="STRING" id="379532.ENSPCOP00000020863"/>
<comment type="subcellular location">
    <subcellularLocation>
        <location evidence="1">Nucleus</location>
    </subcellularLocation>
</comment>
<evidence type="ECO:0000313" key="5">
    <source>
        <dbReference type="Ensembl" id="ENSPCOP00000020863.1"/>
    </source>
</evidence>
<protein>
    <submittedName>
        <fullName evidence="5">Uncharacterized protein</fullName>
    </submittedName>
</protein>
<reference evidence="5" key="2">
    <citation type="submission" date="2025-09" db="UniProtKB">
        <authorList>
            <consortium name="Ensembl"/>
        </authorList>
    </citation>
    <scope>IDENTIFICATION</scope>
</reference>
<dbReference type="InterPro" id="IPR004855">
    <property type="entry name" value="TFIIA_asu/bsu"/>
</dbReference>
<sequence length="65" mass="7505">MANSANTNTVPKLYRSVIEDVINDVRDIFLDEGVDEQVLMELKTVMNIQKIFVIISITMNIDRYN</sequence>
<dbReference type="Gene3D" id="1.10.287.100">
    <property type="match status" value="1"/>
</dbReference>
<evidence type="ECO:0000256" key="4">
    <source>
        <dbReference type="ARBA" id="ARBA00023242"/>
    </source>
</evidence>
<keyword evidence="4" id="KW-0539">Nucleus</keyword>
<dbReference type="PANTHER" id="PTHR12694">
    <property type="entry name" value="TRANSCRIPTION INITIATION FACTOR IIA SUBUNIT 1"/>
    <property type="match status" value="1"/>
</dbReference>
<dbReference type="Ensembl" id="ENSPCOT00000031520.1">
    <property type="protein sequence ID" value="ENSPCOP00000020863.1"/>
    <property type="gene ID" value="ENSPCOG00000022420.1"/>
</dbReference>
<dbReference type="GeneTree" id="ENSGT00940000156726"/>
<dbReference type="AlphaFoldDB" id="A0A2K6G3Q6"/>
<dbReference type="GO" id="GO:0006367">
    <property type="term" value="P:transcription initiation at RNA polymerase II promoter"/>
    <property type="evidence" value="ECO:0007669"/>
    <property type="project" value="InterPro"/>
</dbReference>
<keyword evidence="3" id="KW-0804">Transcription</keyword>
<proteinExistence type="inferred from homology"/>
<keyword evidence="6" id="KW-1185">Reference proteome</keyword>
<dbReference type="GO" id="GO:0005672">
    <property type="term" value="C:transcription factor TFIIA complex"/>
    <property type="evidence" value="ECO:0007669"/>
    <property type="project" value="InterPro"/>
</dbReference>